<name>A0A450WQF4_9GAMM</name>
<gene>
    <name evidence="1" type="ORF">BECKLPF1236B_GA0070989_11652</name>
</gene>
<accession>A0A450WQF4</accession>
<protein>
    <submittedName>
        <fullName evidence="1">Uncharacterized protein</fullName>
    </submittedName>
</protein>
<sequence length="83" mass="9375">MALDPVPGINGMTYPCPDASKVLGKAEAYATPSPLPRGGSIPPIYRRAPFGPRCYFWRLRPEYPFRGVDCFDLRRLRIKILHA</sequence>
<proteinExistence type="predicted"/>
<organism evidence="1">
    <name type="scientific">Candidatus Kentrum sp. LPFa</name>
    <dbReference type="NCBI Taxonomy" id="2126335"/>
    <lineage>
        <taxon>Bacteria</taxon>
        <taxon>Pseudomonadati</taxon>
        <taxon>Pseudomonadota</taxon>
        <taxon>Gammaproteobacteria</taxon>
        <taxon>Candidatus Kentrum</taxon>
    </lineage>
</organism>
<reference evidence="1" key="1">
    <citation type="submission" date="2019-02" db="EMBL/GenBank/DDBJ databases">
        <authorList>
            <person name="Gruber-Vodicka R. H."/>
            <person name="Seah K. B. B."/>
        </authorList>
    </citation>
    <scope>NUCLEOTIDE SEQUENCE</scope>
    <source>
        <strain evidence="1">BECK_S313</strain>
    </source>
</reference>
<evidence type="ECO:0000313" key="1">
    <source>
        <dbReference type="EMBL" id="VFK19228.1"/>
    </source>
</evidence>
<dbReference type="EMBL" id="CAADFK010000165">
    <property type="protein sequence ID" value="VFK19228.1"/>
    <property type="molecule type" value="Genomic_DNA"/>
</dbReference>
<dbReference type="AlphaFoldDB" id="A0A450WQF4"/>